<sequence length="178" mass="20218">MLTPEKNYLQLEPPNYRKALDDFGVIELLHKLAALTGKDLGAGDLETLATLLIRQLTNLLGLDFLEAFLNAIRQGKGDHLSQCLDLARQLPLPSDSPSFFLDARPPRFPFGSRLRWLPLDDLVLTDWGIVIGRFYGYAPESGRWLWCYLLLLDPDSPSARWCTVDTAWECDLELLEDE</sequence>
<protein>
    <submittedName>
        <fullName evidence="1">Uncharacterized protein</fullName>
    </submittedName>
</protein>
<organism evidence="1 2">
    <name type="scientific">Microcystis aeruginosa Ma_QC_B_20070730_S2</name>
    <dbReference type="NCBI Taxonomy" id="2486256"/>
    <lineage>
        <taxon>Bacteria</taxon>
        <taxon>Bacillati</taxon>
        <taxon>Cyanobacteriota</taxon>
        <taxon>Cyanophyceae</taxon>
        <taxon>Oscillatoriophycideae</taxon>
        <taxon>Chroococcales</taxon>
        <taxon>Microcystaceae</taxon>
        <taxon>Microcystis</taxon>
    </lineage>
</organism>
<gene>
    <name evidence="1" type="ORF">EWV80_19930</name>
</gene>
<evidence type="ECO:0000313" key="1">
    <source>
        <dbReference type="EMBL" id="TRU19038.1"/>
    </source>
</evidence>
<dbReference type="Proteomes" id="UP000320551">
    <property type="component" value="Unassembled WGS sequence"/>
</dbReference>
<dbReference type="AlphaFoldDB" id="A0A552DA11"/>
<proteinExistence type="predicted"/>
<accession>A0A552DA11</accession>
<comment type="caution">
    <text evidence="1">The sequence shown here is derived from an EMBL/GenBank/DDBJ whole genome shotgun (WGS) entry which is preliminary data.</text>
</comment>
<reference evidence="1 2" key="1">
    <citation type="submission" date="2019-01" db="EMBL/GenBank/DDBJ databases">
        <title>Coherence of Microcystis species and biogeography revealed through population genomics.</title>
        <authorList>
            <person name="Perez-Carrascal O.M."/>
            <person name="Terrat Y."/>
            <person name="Giani A."/>
            <person name="Fortin N."/>
            <person name="Tromas N."/>
            <person name="Shapiro B.J."/>
        </authorList>
    </citation>
    <scope>NUCLEOTIDE SEQUENCE [LARGE SCALE GENOMIC DNA]</scope>
    <source>
        <strain evidence="1">Ma_QC_B_20070730_S2</strain>
    </source>
</reference>
<evidence type="ECO:0000313" key="2">
    <source>
        <dbReference type="Proteomes" id="UP000320551"/>
    </source>
</evidence>
<dbReference type="EMBL" id="SFBK01000261">
    <property type="protein sequence ID" value="TRU19038.1"/>
    <property type="molecule type" value="Genomic_DNA"/>
</dbReference>
<name>A0A552DA11_MICAE</name>